<organism evidence="2 3">
    <name type="scientific">Acinetobacter kyonggiensis</name>
    <dbReference type="NCBI Taxonomy" id="595670"/>
    <lineage>
        <taxon>Bacteria</taxon>
        <taxon>Pseudomonadati</taxon>
        <taxon>Pseudomonadota</taxon>
        <taxon>Gammaproteobacteria</taxon>
        <taxon>Moraxellales</taxon>
        <taxon>Moraxellaceae</taxon>
        <taxon>Acinetobacter</taxon>
    </lineage>
</organism>
<proteinExistence type="predicted"/>
<evidence type="ECO:0000313" key="3">
    <source>
        <dbReference type="Proteomes" id="UP000199035"/>
    </source>
</evidence>
<keyword evidence="3" id="KW-1185">Reference proteome</keyword>
<name>A0A1H3L6I6_9GAMM</name>
<evidence type="ECO:0000313" key="2">
    <source>
        <dbReference type="EMBL" id="SDY59544.1"/>
    </source>
</evidence>
<dbReference type="AlphaFoldDB" id="A0A1H3L6I6"/>
<dbReference type="RefSeq" id="WP_092691144.1">
    <property type="nucleotide sequence ID" value="NZ_FNPK01000016.1"/>
</dbReference>
<evidence type="ECO:0000259" key="1">
    <source>
        <dbReference type="PROSITE" id="PS50075"/>
    </source>
</evidence>
<dbReference type="EMBL" id="FNPK01000016">
    <property type="protein sequence ID" value="SDY59544.1"/>
    <property type="molecule type" value="Genomic_DNA"/>
</dbReference>
<dbReference type="InterPro" id="IPR036736">
    <property type="entry name" value="ACP-like_sf"/>
</dbReference>
<dbReference type="PROSITE" id="PS50075">
    <property type="entry name" value="CARRIER"/>
    <property type="match status" value="1"/>
</dbReference>
<dbReference type="InterPro" id="IPR009081">
    <property type="entry name" value="PP-bd_ACP"/>
</dbReference>
<feature type="domain" description="Carrier" evidence="1">
    <location>
        <begin position="161"/>
        <end position="234"/>
    </location>
</feature>
<protein>
    <submittedName>
        <fullName evidence="2">Aryl carrier domain-containing protein</fullName>
    </submittedName>
</protein>
<reference evidence="3" key="1">
    <citation type="submission" date="2016-10" db="EMBL/GenBank/DDBJ databases">
        <authorList>
            <person name="Varghese N."/>
            <person name="Submissions S."/>
        </authorList>
    </citation>
    <scope>NUCLEOTIDE SEQUENCE [LARGE SCALE GENOMIC DNA]</scope>
    <source>
        <strain evidence="3">ANC 5109</strain>
    </source>
</reference>
<dbReference type="STRING" id="595670.SAMN05421643_1161"/>
<dbReference type="Gene3D" id="1.10.1200.10">
    <property type="entry name" value="ACP-like"/>
    <property type="match status" value="1"/>
</dbReference>
<dbReference type="Proteomes" id="UP000199035">
    <property type="component" value="Unassembled WGS sequence"/>
</dbReference>
<dbReference type="Pfam" id="PF00550">
    <property type="entry name" value="PP-binding"/>
    <property type="match status" value="1"/>
</dbReference>
<gene>
    <name evidence="2" type="ORF">SAMN05421643_1161</name>
</gene>
<accession>A0A1H3L6I6</accession>
<sequence length="236" mass="26053">MLYPMPKKIQLAPSQAKWQLSAANSVLVLVGLQNLRMQAGIQDTDLMSNLIQISNKAKALDIPIVDLYGDDLTQGMQHLGEYASSNPQMIFAGQVSPMLKQILPHLQSVSAQICVVDDAILLSNQDQHIQWIENISAQGLHHMSSYSLARLWNLSAPSNYVISTKGIMLAVAEQLNMDALEIDPSVDLRQYGLDSIAIVTLVGIWRAYGANVRYEDILEHACMHELAGFILQSARS</sequence>
<dbReference type="SUPFAM" id="SSF47336">
    <property type="entry name" value="ACP-like"/>
    <property type="match status" value="1"/>
</dbReference>